<dbReference type="OrthoDB" id="295078at2759"/>
<dbReference type="InterPro" id="IPR050302">
    <property type="entry name" value="Rab_GAP_TBC_domain"/>
</dbReference>
<dbReference type="Gene3D" id="1.10.472.80">
    <property type="entry name" value="Ypt/Rab-GAP domain of gyp1p, domain 3"/>
    <property type="match status" value="1"/>
</dbReference>
<feature type="compositionally biased region" description="Polar residues" evidence="11">
    <location>
        <begin position="77"/>
        <end position="91"/>
    </location>
</feature>
<feature type="compositionally biased region" description="Polar residues" evidence="11">
    <location>
        <begin position="10"/>
        <end position="22"/>
    </location>
</feature>
<keyword evidence="2" id="KW-0813">Transport</keyword>
<dbReference type="RefSeq" id="XP_015468777.1">
    <property type="nucleotide sequence ID" value="XM_015610394.1"/>
</dbReference>
<organism evidence="13 14">
    <name type="scientific">Debaryomyces fabryi</name>
    <dbReference type="NCBI Taxonomy" id="58627"/>
    <lineage>
        <taxon>Eukaryota</taxon>
        <taxon>Fungi</taxon>
        <taxon>Dikarya</taxon>
        <taxon>Ascomycota</taxon>
        <taxon>Saccharomycotina</taxon>
        <taxon>Pichiomycetes</taxon>
        <taxon>Debaryomycetaceae</taxon>
        <taxon>Debaryomyces</taxon>
    </lineage>
</organism>
<dbReference type="GO" id="GO:0015031">
    <property type="term" value="P:protein transport"/>
    <property type="evidence" value="ECO:0007669"/>
    <property type="project" value="UniProtKB-KW"/>
</dbReference>
<evidence type="ECO:0000256" key="5">
    <source>
        <dbReference type="ARBA" id="ARBA00022490"/>
    </source>
</evidence>
<evidence type="ECO:0000259" key="12">
    <source>
        <dbReference type="PROSITE" id="PS50086"/>
    </source>
</evidence>
<keyword evidence="5" id="KW-0963">Cytoplasm</keyword>
<dbReference type="EMBL" id="LMYN01000022">
    <property type="protein sequence ID" value="KSA02675.1"/>
    <property type="molecule type" value="Genomic_DNA"/>
</dbReference>
<evidence type="ECO:0000256" key="10">
    <source>
        <dbReference type="ARBA" id="ARBA00072088"/>
    </source>
</evidence>
<dbReference type="Pfam" id="PF23436">
    <property type="entry name" value="RabGap-TBC_2"/>
    <property type="match status" value="1"/>
</dbReference>
<dbReference type="Gene3D" id="1.10.10.750">
    <property type="entry name" value="Ypt/Rab-GAP domain of gyp1p, domain 1"/>
    <property type="match status" value="1"/>
</dbReference>
<dbReference type="SUPFAM" id="SSF47923">
    <property type="entry name" value="Ypt/Rab-GAP domain of gyp1p"/>
    <property type="match status" value="2"/>
</dbReference>
<reference evidence="13 14" key="1">
    <citation type="submission" date="2015-11" db="EMBL/GenBank/DDBJ databases">
        <title>The genome of Debaryomyces fabryi.</title>
        <authorList>
            <person name="Tafer H."/>
            <person name="Lopandic K."/>
        </authorList>
    </citation>
    <scope>NUCLEOTIDE SEQUENCE [LARGE SCALE GENOMIC DNA]</scope>
    <source>
        <strain evidence="13 14">CBS 789</strain>
    </source>
</reference>
<sequence>MPPSDDEFQDATSSTFYTASEIDNSKEAPVITNQSTKNKKKKNKKKNKKQQQNEDASVSSFTGESSTYEENNESNELVNRTEQVDLNNNDNSIDKRGNDDTITEDAEDVNNPIGNETEQLKVVLPNPVKVASPDASFTEESPDDKHNSTLPNGKPTLPSRKPILECLRLDQPSAQILEGTSETTNDKMNTISNSYRKESNNFLLESKFNQLNREFESKDLKLKELINSGTENIKKTFNDIKNTVGGFSEMFDYQIDWDFWTRIVNDYESVIQNESNELNNLINKGIPKEFRGIIWQLIAKSKNFQMEEFYFNLKSESSVHEKSIKRDLTRTSFFTNVEQVNKGEELFNVIKAYSLFDPDVGYTQGMIFITVPLIMNMSESECFCLLVTLMKDYNLRSLFCPEMKGLHLLLYEFDRLLEINLPNLYNHLVKQGIKSSMYASQWFLTFFAYKFPLDIVLRIYDILITQGIESILKFAVNLMIKNESNITLLKFDKLLDFLKNNLFNVYVNDEFINGANSTNSSQNDLTGSGVSRRFSLLGGRRSSTGGARSKSHNYYKLNELVEDSMQINVVPLDLSKFEAEFENIYLNEKSKATEIESLRIENGKLRHDIKLLETDFASLNRDHINIVQKMVDIKVTLPDIVNDNEDLQRSIAELKEKIEDLESKINAGSGDNNSSESSIGLQTPALPTNIESNIQELLTINAQETERFANLEEELSNLHMEDERLASEVLNVKQSKWIFNRWK</sequence>
<dbReference type="GO" id="GO:0006887">
    <property type="term" value="P:exocytosis"/>
    <property type="evidence" value="ECO:0007669"/>
    <property type="project" value="UniProtKB-KW"/>
</dbReference>
<dbReference type="GO" id="GO:0005096">
    <property type="term" value="F:GTPase activator activity"/>
    <property type="evidence" value="ECO:0007669"/>
    <property type="project" value="UniProtKB-KW"/>
</dbReference>
<dbReference type="GO" id="GO:0030427">
    <property type="term" value="C:site of polarized growth"/>
    <property type="evidence" value="ECO:0007669"/>
    <property type="project" value="UniProtKB-ARBA"/>
</dbReference>
<evidence type="ECO:0000256" key="11">
    <source>
        <dbReference type="SAM" id="MobiDB-lite"/>
    </source>
</evidence>
<comment type="similarity">
    <text evidence="9">Belongs to the GYP5 family.</text>
</comment>
<feature type="region of interest" description="Disordered" evidence="11">
    <location>
        <begin position="132"/>
        <end position="160"/>
    </location>
</feature>
<keyword evidence="6" id="KW-0931">ER-Golgi transport</keyword>
<name>A0A0V1Q2J0_9ASCO</name>
<evidence type="ECO:0000256" key="6">
    <source>
        <dbReference type="ARBA" id="ARBA00022892"/>
    </source>
</evidence>
<dbReference type="AlphaFoldDB" id="A0A0V1Q2J0"/>
<evidence type="ECO:0000256" key="7">
    <source>
        <dbReference type="ARBA" id="ARBA00022927"/>
    </source>
</evidence>
<dbReference type="GO" id="GO:0005737">
    <property type="term" value="C:cytoplasm"/>
    <property type="evidence" value="ECO:0007669"/>
    <property type="project" value="UniProtKB-SubCell"/>
</dbReference>
<evidence type="ECO:0000256" key="2">
    <source>
        <dbReference type="ARBA" id="ARBA00022448"/>
    </source>
</evidence>
<feature type="domain" description="Rab-GAP TBC" evidence="12">
    <location>
        <begin position="285"/>
        <end position="467"/>
    </location>
</feature>
<keyword evidence="8" id="KW-0175">Coiled coil</keyword>
<keyword evidence="14" id="KW-1185">Reference proteome</keyword>
<feature type="region of interest" description="Disordered" evidence="11">
    <location>
        <begin position="665"/>
        <end position="684"/>
    </location>
</feature>
<comment type="subcellular location">
    <subcellularLocation>
        <location evidence="1">Cytoplasm</location>
    </subcellularLocation>
</comment>
<dbReference type="InterPro" id="IPR035969">
    <property type="entry name" value="Rab-GAP_TBC_sf"/>
</dbReference>
<feature type="region of interest" description="Disordered" evidence="11">
    <location>
        <begin position="1"/>
        <end position="112"/>
    </location>
</feature>
<dbReference type="PANTHER" id="PTHR47219:SF9">
    <property type="entry name" value="GTPASE ACTIVATING PROTEIN AND CENTROSOME-ASSOCIATED, ISOFORM B"/>
    <property type="match status" value="1"/>
</dbReference>
<proteinExistence type="inferred from homology"/>
<protein>
    <recommendedName>
        <fullName evidence="10">GTPase-activating protein GYP5</fullName>
    </recommendedName>
</protein>
<dbReference type="PROSITE" id="PS50086">
    <property type="entry name" value="TBC_RABGAP"/>
    <property type="match status" value="1"/>
</dbReference>
<gene>
    <name evidence="13" type="ORF">AC631_01564</name>
</gene>
<dbReference type="Proteomes" id="UP000054251">
    <property type="component" value="Unassembled WGS sequence"/>
</dbReference>
<feature type="compositionally biased region" description="Polar residues" evidence="11">
    <location>
        <begin position="54"/>
        <end position="63"/>
    </location>
</feature>
<feature type="compositionally biased region" description="Basic residues" evidence="11">
    <location>
        <begin position="37"/>
        <end position="49"/>
    </location>
</feature>
<evidence type="ECO:0000256" key="3">
    <source>
        <dbReference type="ARBA" id="ARBA00022468"/>
    </source>
</evidence>
<keyword evidence="3" id="KW-0343">GTPase activation</keyword>
<keyword evidence="4" id="KW-0268">Exocytosis</keyword>
<evidence type="ECO:0000313" key="14">
    <source>
        <dbReference type="Proteomes" id="UP000054251"/>
    </source>
</evidence>
<evidence type="ECO:0000256" key="1">
    <source>
        <dbReference type="ARBA" id="ARBA00004496"/>
    </source>
</evidence>
<dbReference type="InterPro" id="IPR000195">
    <property type="entry name" value="Rab-GAP-TBC_dom"/>
</dbReference>
<dbReference type="GO" id="GO:0031267">
    <property type="term" value="F:small GTPase binding"/>
    <property type="evidence" value="ECO:0007669"/>
    <property type="project" value="TreeGrafter"/>
</dbReference>
<dbReference type="FunFam" id="1.10.472.80:FF:000044">
    <property type="entry name" value="GTPase-activating protein GYP5"/>
    <property type="match status" value="1"/>
</dbReference>
<keyword evidence="7" id="KW-0653">Protein transport</keyword>
<evidence type="ECO:0000256" key="4">
    <source>
        <dbReference type="ARBA" id="ARBA00022483"/>
    </source>
</evidence>
<feature type="compositionally biased region" description="Polar residues" evidence="11">
    <location>
        <begin position="669"/>
        <end position="684"/>
    </location>
</feature>
<dbReference type="GeneID" id="26838573"/>
<evidence type="ECO:0000256" key="8">
    <source>
        <dbReference type="ARBA" id="ARBA00023054"/>
    </source>
</evidence>
<dbReference type="FunFam" id="1.10.10.750:FF:000003">
    <property type="entry name" value="GTPase activating protein (Evi5)"/>
    <property type="match status" value="1"/>
</dbReference>
<evidence type="ECO:0000313" key="13">
    <source>
        <dbReference type="EMBL" id="KSA02675.1"/>
    </source>
</evidence>
<dbReference type="SMART" id="SM00164">
    <property type="entry name" value="TBC"/>
    <property type="match status" value="1"/>
</dbReference>
<evidence type="ECO:0000256" key="9">
    <source>
        <dbReference type="ARBA" id="ARBA00061661"/>
    </source>
</evidence>
<comment type="caution">
    <text evidence="13">The sequence shown here is derived from an EMBL/GenBank/DDBJ whole genome shotgun (WGS) entry which is preliminary data.</text>
</comment>
<accession>A0A0V1Q2J0</accession>
<dbReference type="Gene3D" id="1.10.8.270">
    <property type="entry name" value="putative rabgap domain of human tbc1 domain family member 14 like domains"/>
    <property type="match status" value="1"/>
</dbReference>
<dbReference type="PANTHER" id="PTHR47219">
    <property type="entry name" value="RAB GTPASE-ACTIVATING PROTEIN 1-LIKE"/>
    <property type="match status" value="1"/>
</dbReference>